<accession>A0AAN9E2H2</accession>
<dbReference type="PANTHER" id="PTHR34952:SF2">
    <property type="entry name" value="OS05G0113500 PROTEIN"/>
    <property type="match status" value="1"/>
</dbReference>
<feature type="region of interest" description="Disordered" evidence="1">
    <location>
        <begin position="140"/>
        <end position="202"/>
    </location>
</feature>
<dbReference type="EMBL" id="JAYWIO010000008">
    <property type="protein sequence ID" value="KAK7245248.1"/>
    <property type="molecule type" value="Genomic_DNA"/>
</dbReference>
<name>A0AAN9E2H2_CROPI</name>
<comment type="caution">
    <text evidence="2">The sequence shown here is derived from an EMBL/GenBank/DDBJ whole genome shotgun (WGS) entry which is preliminary data.</text>
</comment>
<feature type="region of interest" description="Disordered" evidence="1">
    <location>
        <begin position="234"/>
        <end position="264"/>
    </location>
</feature>
<evidence type="ECO:0000313" key="2">
    <source>
        <dbReference type="EMBL" id="KAK7245248.1"/>
    </source>
</evidence>
<reference evidence="2 3" key="1">
    <citation type="submission" date="2024-01" db="EMBL/GenBank/DDBJ databases">
        <title>The genomes of 5 underutilized Papilionoideae crops provide insights into root nodulation and disease resistanc.</title>
        <authorList>
            <person name="Yuan L."/>
        </authorList>
    </citation>
    <scope>NUCLEOTIDE SEQUENCE [LARGE SCALE GENOMIC DNA]</scope>
    <source>
        <strain evidence="2">ZHUSHIDOU_FW_LH</strain>
        <tissue evidence="2">Leaf</tissue>
    </source>
</reference>
<feature type="region of interest" description="Disordered" evidence="1">
    <location>
        <begin position="76"/>
        <end position="109"/>
    </location>
</feature>
<gene>
    <name evidence="2" type="ORF">RIF29_40084</name>
</gene>
<proteinExistence type="predicted"/>
<feature type="compositionally biased region" description="Basic residues" evidence="1">
    <location>
        <begin position="147"/>
        <end position="169"/>
    </location>
</feature>
<organism evidence="2 3">
    <name type="scientific">Crotalaria pallida</name>
    <name type="common">Smooth rattlebox</name>
    <name type="synonym">Crotalaria striata</name>
    <dbReference type="NCBI Taxonomy" id="3830"/>
    <lineage>
        <taxon>Eukaryota</taxon>
        <taxon>Viridiplantae</taxon>
        <taxon>Streptophyta</taxon>
        <taxon>Embryophyta</taxon>
        <taxon>Tracheophyta</taxon>
        <taxon>Spermatophyta</taxon>
        <taxon>Magnoliopsida</taxon>
        <taxon>eudicotyledons</taxon>
        <taxon>Gunneridae</taxon>
        <taxon>Pentapetalae</taxon>
        <taxon>rosids</taxon>
        <taxon>fabids</taxon>
        <taxon>Fabales</taxon>
        <taxon>Fabaceae</taxon>
        <taxon>Papilionoideae</taxon>
        <taxon>50 kb inversion clade</taxon>
        <taxon>genistoids sensu lato</taxon>
        <taxon>core genistoids</taxon>
        <taxon>Crotalarieae</taxon>
        <taxon>Crotalaria</taxon>
    </lineage>
</organism>
<dbReference type="AlphaFoldDB" id="A0AAN9E2H2"/>
<protein>
    <submittedName>
        <fullName evidence="2">Uncharacterized protein</fullName>
    </submittedName>
</protein>
<keyword evidence="3" id="KW-1185">Reference proteome</keyword>
<sequence>MDLHSPVNAVYDGSISNLEITCGESLHIEDALETETESAAKRNDISDVANENLYGDLKQQETNPNKKCLTKSATFPVPEKMLPSSSSSDEESAHQTFSRSASLPTPSNIISAMKGSREKHMGIQMKLTVKWAPDVYDPIPTLMSHTVKNKKQQKSKKKRNEKKNGKKGQKGNSSRGGNGKDKKQPRKPGGTSELCYKPPDTPDKVIEASTELNALDVCIQDSYCGTSFLKKSVTGNSSRGGNGKDKKQPRKPGGTSELCYKPPDTPDKVIEASTELNALDVCIQDSYCGTSFLKKSVTELHYPVAEALGV</sequence>
<dbReference type="Proteomes" id="UP001372338">
    <property type="component" value="Unassembled WGS sequence"/>
</dbReference>
<dbReference type="PANTHER" id="PTHR34952">
    <property type="entry name" value="OS05G0113500 PROTEIN"/>
    <property type="match status" value="1"/>
</dbReference>
<evidence type="ECO:0000313" key="3">
    <source>
        <dbReference type="Proteomes" id="UP001372338"/>
    </source>
</evidence>
<evidence type="ECO:0000256" key="1">
    <source>
        <dbReference type="SAM" id="MobiDB-lite"/>
    </source>
</evidence>
<feature type="compositionally biased region" description="Polar residues" evidence="1">
    <location>
        <begin position="94"/>
        <end position="109"/>
    </location>
</feature>